<evidence type="ECO:0000313" key="2">
    <source>
        <dbReference type="EMBL" id="QCT73160.1"/>
    </source>
</evidence>
<sequence length="75" mass="8403">MAIEKTVRAVDMKTILNFGEEGGKIVKKTKTYGDLRTDVTDEAFVSTAEAIAKLQEPIMEKKEKVVAEELTRTQE</sequence>
<protein>
    <recommendedName>
        <fullName evidence="1">DUF1659 domain-containing protein</fullName>
    </recommendedName>
</protein>
<organism evidence="2 3">
    <name type="scientific">Eubacterium maltosivorans</name>
    <dbReference type="NCBI Taxonomy" id="2041044"/>
    <lineage>
        <taxon>Bacteria</taxon>
        <taxon>Bacillati</taxon>
        <taxon>Bacillota</taxon>
        <taxon>Clostridia</taxon>
        <taxon>Eubacteriales</taxon>
        <taxon>Eubacteriaceae</taxon>
        <taxon>Eubacterium</taxon>
    </lineage>
</organism>
<proteinExistence type="predicted"/>
<name>A0A4P9CBV2_EUBML</name>
<keyword evidence="3" id="KW-1185">Reference proteome</keyword>
<dbReference type="Pfam" id="PF07872">
    <property type="entry name" value="DUF1659"/>
    <property type="match status" value="1"/>
</dbReference>
<dbReference type="InterPro" id="IPR012454">
    <property type="entry name" value="DUF1659"/>
</dbReference>
<evidence type="ECO:0000313" key="3">
    <source>
        <dbReference type="Proteomes" id="UP000218387"/>
    </source>
</evidence>
<dbReference type="AlphaFoldDB" id="A0A4P9CBV2"/>
<feature type="domain" description="DUF1659" evidence="1">
    <location>
        <begin position="2"/>
        <end position="71"/>
    </location>
</feature>
<dbReference type="EMBL" id="CP029487">
    <property type="protein sequence ID" value="QCT73160.1"/>
    <property type="molecule type" value="Genomic_DNA"/>
</dbReference>
<accession>A0A4P9CBV2</accession>
<reference evidence="2 3" key="1">
    <citation type="submission" date="2018-05" db="EMBL/GenBank/DDBJ databases">
        <title>Genome comparison of Eubacterium sp.</title>
        <authorList>
            <person name="Feng Y."/>
            <person name="Sanchez-Andrea I."/>
            <person name="Stams A.J.M."/>
            <person name="De Vos W.M."/>
        </authorList>
    </citation>
    <scope>NUCLEOTIDE SEQUENCE [LARGE SCALE GENOMIC DNA]</scope>
    <source>
        <strain evidence="2 3">YI</strain>
    </source>
</reference>
<gene>
    <name evidence="2" type="ORF">CPZ25_018180</name>
</gene>
<dbReference type="Proteomes" id="UP000218387">
    <property type="component" value="Chromosome"/>
</dbReference>
<evidence type="ECO:0000259" key="1">
    <source>
        <dbReference type="Pfam" id="PF07872"/>
    </source>
</evidence>
<dbReference type="KEGG" id="emt:CPZ25_018180"/>
<dbReference type="RefSeq" id="WP_058695529.1">
    <property type="nucleotide sequence ID" value="NZ_CABJDW020000002.1"/>
</dbReference>